<sequence length="81" mass="8202">MILAIHAVLLALLAKIFKLDLFTCAVASLANIGAVAAAPIIAAAYKETLVPVGVLMALMGYVLGTFGGLTVAKMLSMIAGV</sequence>
<keyword evidence="1" id="KW-0472">Membrane</keyword>
<evidence type="ECO:0008006" key="3">
    <source>
        <dbReference type="Google" id="ProtNLM"/>
    </source>
</evidence>
<dbReference type="Pfam" id="PF05684">
    <property type="entry name" value="DUF819"/>
    <property type="match status" value="1"/>
</dbReference>
<dbReference type="AlphaFoldDB" id="A0A645JMH3"/>
<gene>
    <name evidence="2" type="ORF">SDC9_212636</name>
</gene>
<feature type="transmembrane region" description="Helical" evidence="1">
    <location>
        <begin position="52"/>
        <end position="72"/>
    </location>
</feature>
<name>A0A645JMH3_9ZZZZ</name>
<proteinExistence type="predicted"/>
<dbReference type="EMBL" id="VSSQ01146341">
    <property type="protein sequence ID" value="MPN64858.1"/>
    <property type="molecule type" value="Genomic_DNA"/>
</dbReference>
<keyword evidence="1" id="KW-1133">Transmembrane helix</keyword>
<evidence type="ECO:0000256" key="1">
    <source>
        <dbReference type="SAM" id="Phobius"/>
    </source>
</evidence>
<dbReference type="InterPro" id="IPR008537">
    <property type="entry name" value="DUF819"/>
</dbReference>
<feature type="transmembrane region" description="Helical" evidence="1">
    <location>
        <begin position="28"/>
        <end position="45"/>
    </location>
</feature>
<keyword evidence="1" id="KW-0812">Transmembrane</keyword>
<organism evidence="2">
    <name type="scientific">bioreactor metagenome</name>
    <dbReference type="NCBI Taxonomy" id="1076179"/>
    <lineage>
        <taxon>unclassified sequences</taxon>
        <taxon>metagenomes</taxon>
        <taxon>ecological metagenomes</taxon>
    </lineage>
</organism>
<accession>A0A645JMH3</accession>
<protein>
    <recommendedName>
        <fullName evidence="3">DUF819 domain-containing protein</fullName>
    </recommendedName>
</protein>
<comment type="caution">
    <text evidence="2">The sequence shown here is derived from an EMBL/GenBank/DDBJ whole genome shotgun (WGS) entry which is preliminary data.</text>
</comment>
<evidence type="ECO:0000313" key="2">
    <source>
        <dbReference type="EMBL" id="MPN64858.1"/>
    </source>
</evidence>
<reference evidence="2" key="1">
    <citation type="submission" date="2019-08" db="EMBL/GenBank/DDBJ databases">
        <authorList>
            <person name="Kucharzyk K."/>
            <person name="Murdoch R.W."/>
            <person name="Higgins S."/>
            <person name="Loffler F."/>
        </authorList>
    </citation>
    <scope>NUCLEOTIDE SEQUENCE</scope>
</reference>